<keyword evidence="5 8" id="KW-0808">Transferase</keyword>
<evidence type="ECO:0000256" key="2">
    <source>
        <dbReference type="ARBA" id="ARBA00004688"/>
    </source>
</evidence>
<dbReference type="PIRSF" id="PIRSF001361">
    <property type="entry name" value="DAHP_synthase"/>
    <property type="match status" value="1"/>
</dbReference>
<evidence type="ECO:0000256" key="3">
    <source>
        <dbReference type="ARBA" id="ARBA00007985"/>
    </source>
</evidence>
<dbReference type="NCBIfam" id="TIGR00034">
    <property type="entry name" value="aroFGH"/>
    <property type="match status" value="1"/>
</dbReference>
<evidence type="ECO:0000256" key="6">
    <source>
        <dbReference type="ARBA" id="ARBA00023141"/>
    </source>
</evidence>
<comment type="pathway">
    <text evidence="2 8">Metabolic intermediate biosynthesis; chorismate biosynthesis; chorismate from D-erythrose 4-phosphate and phosphoenolpyruvate: step 1/7.</text>
</comment>
<comment type="caution">
    <text evidence="10">The sequence shown here is derived from an EMBL/GenBank/DDBJ whole genome shotgun (WGS) entry which is preliminary data.</text>
</comment>
<dbReference type="EC" id="2.5.1.54" evidence="8"/>
<evidence type="ECO:0000256" key="4">
    <source>
        <dbReference type="ARBA" id="ARBA00022605"/>
    </source>
</evidence>
<dbReference type="Proteomes" id="UP001596030">
    <property type="component" value="Unassembled WGS sequence"/>
</dbReference>
<evidence type="ECO:0000256" key="7">
    <source>
        <dbReference type="ARBA" id="ARBA00047508"/>
    </source>
</evidence>
<protein>
    <recommendedName>
        <fullName evidence="8">Phospho-2-dehydro-3-deoxyheptonate aldolase</fullName>
        <ecNumber evidence="8">2.5.1.54</ecNumber>
    </recommendedName>
</protein>
<comment type="catalytic activity">
    <reaction evidence="7 8">
        <text>D-erythrose 4-phosphate + phosphoenolpyruvate + H2O = 7-phospho-2-dehydro-3-deoxy-D-arabino-heptonate + phosphate</text>
        <dbReference type="Rhea" id="RHEA:14717"/>
        <dbReference type="ChEBI" id="CHEBI:15377"/>
        <dbReference type="ChEBI" id="CHEBI:16897"/>
        <dbReference type="ChEBI" id="CHEBI:43474"/>
        <dbReference type="ChEBI" id="CHEBI:58394"/>
        <dbReference type="ChEBI" id="CHEBI:58702"/>
        <dbReference type="EC" id="2.5.1.54"/>
    </reaction>
</comment>
<feature type="domain" description="DAHP synthetase I/KDSA" evidence="9">
    <location>
        <begin position="45"/>
        <end position="339"/>
    </location>
</feature>
<dbReference type="InterPro" id="IPR013785">
    <property type="entry name" value="Aldolase_TIM"/>
</dbReference>
<dbReference type="GO" id="GO:0003849">
    <property type="term" value="F:3-deoxy-7-phosphoheptulonate synthase activity"/>
    <property type="evidence" value="ECO:0007669"/>
    <property type="project" value="UniProtKB-EC"/>
</dbReference>
<dbReference type="InterPro" id="IPR006219">
    <property type="entry name" value="DAHP_synth_1"/>
</dbReference>
<evidence type="ECO:0000313" key="11">
    <source>
        <dbReference type="Proteomes" id="UP001596030"/>
    </source>
</evidence>
<dbReference type="EMBL" id="JBHSEU010000021">
    <property type="protein sequence ID" value="MFC4539861.1"/>
    <property type="molecule type" value="Genomic_DNA"/>
</dbReference>
<dbReference type="RefSeq" id="WP_246969607.1">
    <property type="nucleotide sequence ID" value="NZ_JAKGAN010000002.1"/>
</dbReference>
<proteinExistence type="inferred from homology"/>
<evidence type="ECO:0000259" key="9">
    <source>
        <dbReference type="Pfam" id="PF00793"/>
    </source>
</evidence>
<dbReference type="Pfam" id="PF00793">
    <property type="entry name" value="DAHP_synth_1"/>
    <property type="match status" value="1"/>
</dbReference>
<dbReference type="SUPFAM" id="SSF51569">
    <property type="entry name" value="Aldolase"/>
    <property type="match status" value="1"/>
</dbReference>
<dbReference type="InterPro" id="IPR006218">
    <property type="entry name" value="DAHP1/KDSA"/>
</dbReference>
<evidence type="ECO:0000256" key="8">
    <source>
        <dbReference type="PIRNR" id="PIRNR001361"/>
    </source>
</evidence>
<dbReference type="NCBIfam" id="NF009395">
    <property type="entry name" value="PRK12755.1"/>
    <property type="match status" value="1"/>
</dbReference>
<dbReference type="PANTHER" id="PTHR21225">
    <property type="entry name" value="PHOSPHO-2-DEHYDRO-3-DEOXYHEPTONATE ALDOLASE DAHP SYNTHETASE"/>
    <property type="match status" value="1"/>
</dbReference>
<keyword evidence="6 8" id="KW-0057">Aromatic amino acid biosynthesis</keyword>
<evidence type="ECO:0000256" key="1">
    <source>
        <dbReference type="ARBA" id="ARBA00003726"/>
    </source>
</evidence>
<comment type="function">
    <text evidence="1 8">Stereospecific condensation of phosphoenolpyruvate (PEP) and D-erythrose-4-phosphate (E4P) giving rise to 3-deoxy-D-arabino-heptulosonate-7-phosphate (DAHP).</text>
</comment>
<dbReference type="PANTHER" id="PTHR21225:SF10">
    <property type="entry name" value="PHOSPHO-2-DEHYDRO-3-DEOXYHEPTONATE ALDOLASE, TYR-SENSITIVE"/>
    <property type="match status" value="1"/>
</dbReference>
<dbReference type="Gene3D" id="3.20.20.70">
    <property type="entry name" value="Aldolase class I"/>
    <property type="match status" value="1"/>
</dbReference>
<keyword evidence="4 8" id="KW-0028">Amino-acid biosynthesis</keyword>
<keyword evidence="11" id="KW-1185">Reference proteome</keyword>
<reference evidence="11" key="1">
    <citation type="journal article" date="2019" name="Int. J. Syst. Evol. Microbiol.">
        <title>The Global Catalogue of Microorganisms (GCM) 10K type strain sequencing project: providing services to taxonomists for standard genome sequencing and annotation.</title>
        <authorList>
            <consortium name="The Broad Institute Genomics Platform"/>
            <consortium name="The Broad Institute Genome Sequencing Center for Infectious Disease"/>
            <person name="Wu L."/>
            <person name="Ma J."/>
        </authorList>
    </citation>
    <scope>NUCLEOTIDE SEQUENCE [LARGE SCALE GENOMIC DNA]</scope>
    <source>
        <strain evidence="11">CGMCC 1.12121</strain>
    </source>
</reference>
<name>A0ABV9D3G9_9GAMM</name>
<evidence type="ECO:0000256" key="5">
    <source>
        <dbReference type="ARBA" id="ARBA00022679"/>
    </source>
</evidence>
<sequence length="359" mass="39581">MSEQQVNNINVLSQDVLVTPEALKREIPLSEEAERTVLEGRRTVQRILDGDDPRLVVVIGPCSIHDVEAARDYARRLRQLADEVSDSLYVVMRVYFEKPRTTVGWKGLINDPHLDDTFDIQEGLRTARRLLVELAEMGLPLATEALDPISPQYLQDCISWSAIGARTTESQTHREMASGLSSPVGFKNGTDGSLDVAVNALKSVAHPHNFLGIDQGGQVAVIRTRGNPYGHIVLRGGNGKPNYDSVSVTLADNELRQAGVIPNIMVDCSHANSNKDPSLQPLVMDNIANQILEGNTSIMGLMVESHIGWGNQKIPEDRSQLQYGVSITDACIDWPTTETAMREMNEKLKPALSQRQRGE</sequence>
<comment type="similarity">
    <text evidence="3 8">Belongs to the class-I DAHP synthase family.</text>
</comment>
<organism evidence="10 11">
    <name type="scientific">Chromohalobacter sarecensis</name>
    <dbReference type="NCBI Taxonomy" id="245294"/>
    <lineage>
        <taxon>Bacteria</taxon>
        <taxon>Pseudomonadati</taxon>
        <taxon>Pseudomonadota</taxon>
        <taxon>Gammaproteobacteria</taxon>
        <taxon>Oceanospirillales</taxon>
        <taxon>Halomonadaceae</taxon>
        <taxon>Chromohalobacter</taxon>
    </lineage>
</organism>
<evidence type="ECO:0000313" key="10">
    <source>
        <dbReference type="EMBL" id="MFC4539861.1"/>
    </source>
</evidence>
<accession>A0ABV9D3G9</accession>
<gene>
    <name evidence="10" type="ORF">ACFO0U_13870</name>
</gene>